<accession>A0ABQ7FZV5</accession>
<keyword evidence="1" id="KW-0346">Stress response</keyword>
<dbReference type="Gene3D" id="3.40.50.880">
    <property type="match status" value="1"/>
</dbReference>
<organism evidence="5 6">
    <name type="scientific">Dunaliella salina</name>
    <name type="common">Green alga</name>
    <name type="synonym">Protococcus salinus</name>
    <dbReference type="NCBI Taxonomy" id="3046"/>
    <lineage>
        <taxon>Eukaryota</taxon>
        <taxon>Viridiplantae</taxon>
        <taxon>Chlorophyta</taxon>
        <taxon>core chlorophytes</taxon>
        <taxon>Chlorophyceae</taxon>
        <taxon>CS clade</taxon>
        <taxon>Chlamydomonadales</taxon>
        <taxon>Dunaliellaceae</taxon>
        <taxon>Dunaliella</taxon>
    </lineage>
</organism>
<reference evidence="5" key="1">
    <citation type="submission" date="2017-08" db="EMBL/GenBank/DDBJ databases">
        <authorList>
            <person name="Polle J.E."/>
            <person name="Barry K."/>
            <person name="Cushman J."/>
            <person name="Schmutz J."/>
            <person name="Tran D."/>
            <person name="Hathwaick L.T."/>
            <person name="Yim W.C."/>
            <person name="Jenkins J."/>
            <person name="Mckie-Krisberg Z.M."/>
            <person name="Prochnik S."/>
            <person name="Lindquist E."/>
            <person name="Dockter R.B."/>
            <person name="Adam C."/>
            <person name="Molina H."/>
            <person name="Bunkerborg J."/>
            <person name="Jin E."/>
            <person name="Buchheim M."/>
            <person name="Magnuson J."/>
        </authorList>
    </citation>
    <scope>NUCLEOTIDE SEQUENCE</scope>
    <source>
        <strain evidence="5">CCAP 19/18</strain>
    </source>
</reference>
<gene>
    <name evidence="5" type="ORF">DUNSADRAFT_18579</name>
</gene>
<dbReference type="SUPFAM" id="SSF52317">
    <property type="entry name" value="Class I glutamine amidotransferase-like"/>
    <property type="match status" value="1"/>
</dbReference>
<evidence type="ECO:0000256" key="2">
    <source>
        <dbReference type="ARBA" id="ARBA00023239"/>
    </source>
</evidence>
<comment type="similarity">
    <text evidence="3">Belongs to the peptidase C56 family. HSP31-like subfamily.</text>
</comment>
<dbReference type="Pfam" id="PF01965">
    <property type="entry name" value="DJ-1_PfpI"/>
    <property type="match status" value="1"/>
</dbReference>
<evidence type="ECO:0000256" key="3">
    <source>
        <dbReference type="ARBA" id="ARBA00038493"/>
    </source>
</evidence>
<name>A0ABQ7FZV5_DUNSA</name>
<keyword evidence="2" id="KW-0456">Lyase</keyword>
<protein>
    <submittedName>
        <fullName evidence="5">Class I glutamine amidotransferase-like protein</fullName>
    </submittedName>
</protein>
<evidence type="ECO:0000313" key="6">
    <source>
        <dbReference type="Proteomes" id="UP000815325"/>
    </source>
</evidence>
<keyword evidence="6" id="KW-1185">Reference proteome</keyword>
<evidence type="ECO:0000259" key="4">
    <source>
        <dbReference type="Pfam" id="PF01965"/>
    </source>
</evidence>
<evidence type="ECO:0000256" key="1">
    <source>
        <dbReference type="ARBA" id="ARBA00023016"/>
    </source>
</evidence>
<evidence type="ECO:0000313" key="5">
    <source>
        <dbReference type="EMBL" id="KAF5827888.1"/>
    </source>
</evidence>
<dbReference type="InterPro" id="IPR002818">
    <property type="entry name" value="DJ-1/PfpI"/>
</dbReference>
<comment type="caution">
    <text evidence="5">The sequence shown here is derived from an EMBL/GenBank/DDBJ whole genome shotgun (WGS) entry which is preliminary data.</text>
</comment>
<dbReference type="PANTHER" id="PTHR48094">
    <property type="entry name" value="PROTEIN/NUCLEIC ACID DEGLYCASE DJ-1-RELATED"/>
    <property type="match status" value="1"/>
</dbReference>
<dbReference type="CDD" id="cd03141">
    <property type="entry name" value="GATase1_Hsp31_like"/>
    <property type="match status" value="1"/>
</dbReference>
<dbReference type="InterPro" id="IPR050325">
    <property type="entry name" value="Prot/Nucl_acid_deglycase"/>
</dbReference>
<dbReference type="Proteomes" id="UP000815325">
    <property type="component" value="Unassembled WGS sequence"/>
</dbReference>
<dbReference type="PANTHER" id="PTHR48094:SF11">
    <property type="entry name" value="GLUTATHIONE-INDEPENDENT GLYOXALASE HSP31-RELATED"/>
    <property type="match status" value="1"/>
</dbReference>
<proteinExistence type="inferred from homology"/>
<dbReference type="EMBL" id="MU070405">
    <property type="protein sequence ID" value="KAF5827888.1"/>
    <property type="molecule type" value="Genomic_DNA"/>
</dbReference>
<sequence>MSPTKILIICTSADKLQDTATGLWAEELAAPYFLFQEAGFSVTVASTKGGEIPLDQGSLQGNFLTEAARKFLDDETCKQLIKASTPISSIKFEEFDAAFLPGGHGACVDFPSNATIKSGLEQMLHAGKVVGSVCHGPMCFVGLKAADGQPIVKGKKVTCFTDSEERAVGKEKLVPFLLESKLKELGGQFECVPDWHPFALRDGNLVSGQNPMSSHRTAELIIEALKK</sequence>
<feature type="domain" description="DJ-1/PfpI" evidence="4">
    <location>
        <begin position="26"/>
        <end position="222"/>
    </location>
</feature>
<dbReference type="InterPro" id="IPR029062">
    <property type="entry name" value="Class_I_gatase-like"/>
</dbReference>